<sequence>MNGRSRVSEQQADQAGRTAGPHESGTTLRPRRTPRGGATRRGDGTKGSRAGAPPTDRQRARFTRTEEARRRQRPTRVVLIVGGSGTGGLGLTRTSRTTRVASVLLLVCCACGGALRAWFASLLVPPCWRRFRTTRVASVLLLVGVLCGSGRGSLLFLMDCVSCLLVAVRSACLVSVVVGEWWWFLGSGCARE</sequence>
<dbReference type="Proteomes" id="UP000543419">
    <property type="component" value="Unassembled WGS sequence"/>
</dbReference>
<feature type="transmembrane region" description="Helical" evidence="2">
    <location>
        <begin position="136"/>
        <end position="158"/>
    </location>
</feature>
<comment type="caution">
    <text evidence="3">The sequence shown here is derived from an EMBL/GenBank/DDBJ whole genome shotgun (WGS) entry which is preliminary data.</text>
</comment>
<feature type="transmembrane region" description="Helical" evidence="2">
    <location>
        <begin position="164"/>
        <end position="185"/>
    </location>
</feature>
<keyword evidence="2" id="KW-1133">Transmembrane helix</keyword>
<feature type="compositionally biased region" description="Basic and acidic residues" evidence="1">
    <location>
        <begin position="56"/>
        <end position="69"/>
    </location>
</feature>
<dbReference type="AlphaFoldDB" id="A0A7Y0EWX1"/>
<proteinExistence type="predicted"/>
<reference evidence="3 4" key="1">
    <citation type="submission" date="2020-02" db="EMBL/GenBank/DDBJ databases">
        <title>Characterization of phylogenetic diversity of novel bifidobacterial species isolated in Czech ZOOs.</title>
        <authorList>
            <person name="Lugli G.A."/>
            <person name="Vera N.B."/>
            <person name="Ventura M."/>
        </authorList>
    </citation>
    <scope>NUCLEOTIDE SEQUENCE [LARGE SCALE GENOMIC DNA]</scope>
    <source>
        <strain evidence="3 4">DSM 109959</strain>
    </source>
</reference>
<name>A0A7Y0EWX1_9BIFI</name>
<keyword evidence="2" id="KW-0472">Membrane</keyword>
<keyword evidence="4" id="KW-1185">Reference proteome</keyword>
<gene>
    <name evidence="3" type="ORF">G1C97_0507</name>
</gene>
<evidence type="ECO:0000313" key="3">
    <source>
        <dbReference type="EMBL" id="NMM97558.1"/>
    </source>
</evidence>
<evidence type="ECO:0000256" key="1">
    <source>
        <dbReference type="SAM" id="MobiDB-lite"/>
    </source>
</evidence>
<accession>A0A7Y0EWX1</accession>
<evidence type="ECO:0000256" key="2">
    <source>
        <dbReference type="SAM" id="Phobius"/>
    </source>
</evidence>
<protein>
    <submittedName>
        <fullName evidence="3">Uncharacterized protein</fullName>
    </submittedName>
</protein>
<feature type="transmembrane region" description="Helical" evidence="2">
    <location>
        <begin position="100"/>
        <end position="124"/>
    </location>
</feature>
<dbReference type="EMBL" id="JAAIIG010000002">
    <property type="protein sequence ID" value="NMM97558.1"/>
    <property type="molecule type" value="Genomic_DNA"/>
</dbReference>
<organism evidence="3 4">
    <name type="scientific">Bifidobacterium olomucense</name>
    <dbReference type="NCBI Taxonomy" id="2675324"/>
    <lineage>
        <taxon>Bacteria</taxon>
        <taxon>Bacillati</taxon>
        <taxon>Actinomycetota</taxon>
        <taxon>Actinomycetes</taxon>
        <taxon>Bifidobacteriales</taxon>
        <taxon>Bifidobacteriaceae</taxon>
        <taxon>Bifidobacterium</taxon>
    </lineage>
</organism>
<evidence type="ECO:0000313" key="4">
    <source>
        <dbReference type="Proteomes" id="UP000543419"/>
    </source>
</evidence>
<keyword evidence="2" id="KW-0812">Transmembrane</keyword>
<feature type="region of interest" description="Disordered" evidence="1">
    <location>
        <begin position="1"/>
        <end position="75"/>
    </location>
</feature>